<dbReference type="Pfam" id="PF08310">
    <property type="entry name" value="LGFP"/>
    <property type="match status" value="1"/>
</dbReference>
<feature type="compositionally biased region" description="Acidic residues" evidence="1">
    <location>
        <begin position="44"/>
        <end position="56"/>
    </location>
</feature>
<evidence type="ECO:0000256" key="1">
    <source>
        <dbReference type="SAM" id="MobiDB-lite"/>
    </source>
</evidence>
<dbReference type="KEGG" id="cmq:B840_03940"/>
<dbReference type="RefSeq" id="WP_042621049.1">
    <property type="nucleotide sequence ID" value="NZ_CP007790.1"/>
</dbReference>
<feature type="region of interest" description="Disordered" evidence="1">
    <location>
        <begin position="32"/>
        <end position="80"/>
    </location>
</feature>
<dbReference type="AlphaFoldDB" id="A0A0B6TEM5"/>
<dbReference type="HOGENOM" id="CLU_098619_0_0_11"/>
<feature type="signal peptide" evidence="2">
    <location>
        <begin position="1"/>
        <end position="27"/>
    </location>
</feature>
<protein>
    <recommendedName>
        <fullName evidence="5">Secreted protein</fullName>
    </recommendedName>
</protein>
<feature type="compositionally biased region" description="Acidic residues" evidence="1">
    <location>
        <begin position="63"/>
        <end position="80"/>
    </location>
</feature>
<organism evidence="3 4">
    <name type="scientific">Corynebacterium marinum DSM 44953</name>
    <dbReference type="NCBI Taxonomy" id="1224162"/>
    <lineage>
        <taxon>Bacteria</taxon>
        <taxon>Bacillati</taxon>
        <taxon>Actinomycetota</taxon>
        <taxon>Actinomycetes</taxon>
        <taxon>Mycobacteriales</taxon>
        <taxon>Corynebacteriaceae</taxon>
        <taxon>Corynebacterium</taxon>
    </lineage>
</organism>
<keyword evidence="4" id="KW-1185">Reference proteome</keyword>
<name>A0A0B6TEM5_9CORY</name>
<gene>
    <name evidence="3" type="ORF">B840_03940</name>
</gene>
<dbReference type="OrthoDB" id="4369514at2"/>
<sequence length="203" mass="20919">MKSTILTRRILAGAAAATLAFGMTACADDGDTAGEETVTTTDAAGEETEVDRDDVEATTPSVAEDEEAAEEGEGVEPSGDEVEYETAEGNVVVPAAAAAAFDEFAAEWGAPETVETNNIGQALAIFQGGNLATFSEDLGGIPIVGEIANKWLEDGGLENTLGLPTGPEQTAPDGTGWIQEFANGTISWIADEDGEFSAEVQEN</sequence>
<evidence type="ECO:0000256" key="2">
    <source>
        <dbReference type="SAM" id="SignalP"/>
    </source>
</evidence>
<dbReference type="EMBL" id="CP007790">
    <property type="protein sequence ID" value="AJK68407.1"/>
    <property type="molecule type" value="Genomic_DNA"/>
</dbReference>
<accession>A0A0B6TEM5</accession>
<dbReference type="Proteomes" id="UP000031928">
    <property type="component" value="Chromosome"/>
</dbReference>
<dbReference type="STRING" id="1224162.B840_03940"/>
<reference evidence="3 4" key="1">
    <citation type="submission" date="2014-05" db="EMBL/GenBank/DDBJ databases">
        <title>Complete genome sequence of Corynebacterium marinum DSM 44953.</title>
        <authorList>
            <person name="Schaffert L."/>
            <person name="Albersmeier A."/>
            <person name="Kalinowski J."/>
            <person name="Ruckert C."/>
        </authorList>
    </citation>
    <scope>NUCLEOTIDE SEQUENCE [LARGE SCALE GENOMIC DNA]</scope>
    <source>
        <strain evidence="3 4">DSM 44953</strain>
    </source>
</reference>
<keyword evidence="2" id="KW-0732">Signal</keyword>
<evidence type="ECO:0000313" key="3">
    <source>
        <dbReference type="EMBL" id="AJK68407.1"/>
    </source>
</evidence>
<feature type="chain" id="PRO_5002124848" description="Secreted protein" evidence="2">
    <location>
        <begin position="28"/>
        <end position="203"/>
    </location>
</feature>
<proteinExistence type="predicted"/>
<dbReference type="PROSITE" id="PS51257">
    <property type="entry name" value="PROKAR_LIPOPROTEIN"/>
    <property type="match status" value="1"/>
</dbReference>
<evidence type="ECO:0008006" key="5">
    <source>
        <dbReference type="Google" id="ProtNLM"/>
    </source>
</evidence>
<evidence type="ECO:0000313" key="4">
    <source>
        <dbReference type="Proteomes" id="UP000031928"/>
    </source>
</evidence>
<dbReference type="InterPro" id="IPR013207">
    <property type="entry name" value="LGFP"/>
</dbReference>